<dbReference type="EnsemblMetazoa" id="GAUT029765-RA">
    <property type="protein sequence ID" value="GAUT029765-PA"/>
    <property type="gene ID" value="GAUT029765"/>
</dbReference>
<dbReference type="AlphaFoldDB" id="A0A1A9V915"/>
<dbReference type="Proteomes" id="UP000078200">
    <property type="component" value="Unassembled WGS sequence"/>
</dbReference>
<proteinExistence type="predicted"/>
<evidence type="ECO:0000313" key="3">
    <source>
        <dbReference type="Proteomes" id="UP000078200"/>
    </source>
</evidence>
<evidence type="ECO:0000256" key="1">
    <source>
        <dbReference type="SAM" id="SignalP"/>
    </source>
</evidence>
<feature type="signal peptide" evidence="1">
    <location>
        <begin position="1"/>
        <end position="24"/>
    </location>
</feature>
<sequence>MQKNKEINFFVVVVLFVCIGTHDSAIPKKSRTKPKKSKFHRENRILYTGSGNYATLAMNPRVLMSPDDVKIYHTFDGLTMHFLQDDFIYGGNGRHILEFEEKWGIVIVVDKLAAPTLYGQAKGQPTKL</sequence>
<evidence type="ECO:0000313" key="2">
    <source>
        <dbReference type="EnsemblMetazoa" id="GAUT029765-PA"/>
    </source>
</evidence>
<protein>
    <submittedName>
        <fullName evidence="2">Uncharacterized protein</fullName>
    </submittedName>
</protein>
<reference evidence="2" key="1">
    <citation type="submission" date="2020-05" db="UniProtKB">
        <authorList>
            <consortium name="EnsemblMetazoa"/>
        </authorList>
    </citation>
    <scope>IDENTIFICATION</scope>
    <source>
        <strain evidence="2">TTRI</strain>
    </source>
</reference>
<name>A0A1A9V915_GLOAU</name>
<keyword evidence="1" id="KW-0732">Signal</keyword>
<organism evidence="2 3">
    <name type="scientific">Glossina austeni</name>
    <name type="common">Savannah tsetse fly</name>
    <dbReference type="NCBI Taxonomy" id="7395"/>
    <lineage>
        <taxon>Eukaryota</taxon>
        <taxon>Metazoa</taxon>
        <taxon>Ecdysozoa</taxon>
        <taxon>Arthropoda</taxon>
        <taxon>Hexapoda</taxon>
        <taxon>Insecta</taxon>
        <taxon>Pterygota</taxon>
        <taxon>Neoptera</taxon>
        <taxon>Endopterygota</taxon>
        <taxon>Diptera</taxon>
        <taxon>Brachycera</taxon>
        <taxon>Muscomorpha</taxon>
        <taxon>Hippoboscoidea</taxon>
        <taxon>Glossinidae</taxon>
        <taxon>Glossina</taxon>
    </lineage>
</organism>
<feature type="chain" id="PRO_5008399167" evidence="1">
    <location>
        <begin position="25"/>
        <end position="128"/>
    </location>
</feature>
<keyword evidence="3" id="KW-1185">Reference proteome</keyword>
<dbReference type="VEuPathDB" id="VectorBase:GAUT029765"/>
<accession>A0A1A9V915</accession>